<keyword evidence="4 5" id="KW-0732">Signal</keyword>
<name>A0A6P4F343_DRORH</name>
<evidence type="ECO:0000256" key="1">
    <source>
        <dbReference type="ARBA" id="ARBA00004613"/>
    </source>
</evidence>
<evidence type="ECO:0000313" key="9">
    <source>
        <dbReference type="RefSeq" id="XP_016983419.1"/>
    </source>
</evidence>
<sequence>MLGCSFKFLILVISLVILCQGENYCRKDLCPEGTTHIACPLNESFGPACSKNASVVKINQNDINALINAQNLVRQKWASGKAKIPRIACKMATVEWNEDLAKLAELNAKGCVMKHDNCRNTEKFRLSGQNLMNVGFWQSNGAQMQITAKELFELAVHNWAAEEKHITAADLNIFPKNNPLTIGHLTALINEQSYAVGCAIVTYNLNAFLRFNLACNYAYTNVINHSTYSECPKAGSQCPKGLSSQYPPLCA</sequence>
<dbReference type="InterPro" id="IPR034763">
    <property type="entry name" value="P14a_insect"/>
</dbReference>
<dbReference type="EnsemblMetazoa" id="XM_017127930.1">
    <property type="protein sequence ID" value="XP_016983419.1"/>
    <property type="gene ID" value="LOC108047646"/>
</dbReference>
<protein>
    <submittedName>
        <fullName evidence="9">Venom allergen 5</fullName>
    </submittedName>
</protein>
<dbReference type="GeneID" id="108047646"/>
<feature type="signal peptide" evidence="5">
    <location>
        <begin position="1"/>
        <end position="21"/>
    </location>
</feature>
<evidence type="ECO:0000256" key="3">
    <source>
        <dbReference type="ARBA" id="ARBA00022525"/>
    </source>
</evidence>
<dbReference type="InterPro" id="IPR014044">
    <property type="entry name" value="CAP_dom"/>
</dbReference>
<dbReference type="SUPFAM" id="SSF55797">
    <property type="entry name" value="PR-1-like"/>
    <property type="match status" value="1"/>
</dbReference>
<accession>A0A6P4F343</accession>
<organism evidence="9">
    <name type="scientific">Drosophila rhopaloa</name>
    <name type="common">Fruit fly</name>
    <dbReference type="NCBI Taxonomy" id="1041015"/>
    <lineage>
        <taxon>Eukaryota</taxon>
        <taxon>Metazoa</taxon>
        <taxon>Ecdysozoa</taxon>
        <taxon>Arthropoda</taxon>
        <taxon>Hexapoda</taxon>
        <taxon>Insecta</taxon>
        <taxon>Pterygota</taxon>
        <taxon>Neoptera</taxon>
        <taxon>Endopterygota</taxon>
        <taxon>Diptera</taxon>
        <taxon>Brachycera</taxon>
        <taxon>Muscomorpha</taxon>
        <taxon>Ephydroidea</taxon>
        <taxon>Drosophilidae</taxon>
        <taxon>Drosophila</taxon>
        <taxon>Sophophora</taxon>
    </lineage>
</organism>
<reference evidence="9" key="2">
    <citation type="submission" date="2025-04" db="UniProtKB">
        <authorList>
            <consortium name="RefSeq"/>
        </authorList>
    </citation>
    <scope>IDENTIFICATION</scope>
</reference>
<evidence type="ECO:0000259" key="6">
    <source>
        <dbReference type="SMART" id="SM00198"/>
    </source>
</evidence>
<reference evidence="8" key="1">
    <citation type="journal article" date="2021" name="Elife">
        <title>Highly contiguous assemblies of 101 drosophilid genomes.</title>
        <authorList>
            <person name="Kim B.Y."/>
            <person name="Wang J.R."/>
            <person name="Miller D.E."/>
            <person name="Barmina O."/>
            <person name="Delaney E."/>
            <person name="Thompson A."/>
            <person name="Comeault A.A."/>
            <person name="Peede D."/>
            <person name="D'Agostino E.R."/>
            <person name="Pelaez J."/>
            <person name="Aguilar J.M."/>
            <person name="Haji D."/>
            <person name="Matsunaga T."/>
            <person name="Armstrong E.E."/>
            <person name="Zych M."/>
            <person name="Ogawa Y."/>
            <person name="Stamenkovic-Radak M."/>
            <person name="Jelic M."/>
            <person name="Veselinovic M.S."/>
            <person name="Tanaskovic M."/>
            <person name="Eric P."/>
            <person name="Gao J.J."/>
            <person name="Katoh T.K."/>
            <person name="Toda M.J."/>
            <person name="Watabe H."/>
            <person name="Watada M."/>
            <person name="Davis J.S."/>
            <person name="Moyle L.C."/>
            <person name="Manoli G."/>
            <person name="Bertolini E."/>
            <person name="Kostal V."/>
            <person name="Hawley R.S."/>
            <person name="Takahashi A."/>
            <person name="Jones C.D."/>
            <person name="Price D.K."/>
            <person name="Whiteman N."/>
            <person name="Kopp A."/>
            <person name="Matute D.R."/>
            <person name="Petrov D.A."/>
        </authorList>
    </citation>
    <scope>NUCLEOTIDE SEQUENCE [LARGE SCALE GENOMIC DNA]</scope>
</reference>
<evidence type="ECO:0000256" key="5">
    <source>
        <dbReference type="SAM" id="SignalP"/>
    </source>
</evidence>
<dbReference type="CDD" id="cd05380">
    <property type="entry name" value="CAP_euk"/>
    <property type="match status" value="1"/>
</dbReference>
<feature type="chain" id="PRO_5028123561" evidence="5">
    <location>
        <begin position="22"/>
        <end position="251"/>
    </location>
</feature>
<dbReference type="AlphaFoldDB" id="A0A6P4F343"/>
<dbReference type="Proteomes" id="UP001652680">
    <property type="component" value="Unassembled WGS sequence"/>
</dbReference>
<keyword evidence="8" id="KW-1185">Reference proteome</keyword>
<dbReference type="PANTHER" id="PTHR10334">
    <property type="entry name" value="CYSTEINE-RICH SECRETORY PROTEIN-RELATED"/>
    <property type="match status" value="1"/>
</dbReference>
<evidence type="ECO:0000256" key="4">
    <source>
        <dbReference type="ARBA" id="ARBA00022729"/>
    </source>
</evidence>
<evidence type="ECO:0000313" key="8">
    <source>
        <dbReference type="Proteomes" id="UP001652680"/>
    </source>
</evidence>
<reference evidence="7" key="3">
    <citation type="submission" date="2025-05" db="UniProtKB">
        <authorList>
            <consortium name="EnsemblMetazoa"/>
        </authorList>
    </citation>
    <scope>IDENTIFICATION</scope>
</reference>
<dbReference type="SMART" id="SM00198">
    <property type="entry name" value="SCP"/>
    <property type="match status" value="1"/>
</dbReference>
<dbReference type="Pfam" id="PF00188">
    <property type="entry name" value="CAP"/>
    <property type="match status" value="1"/>
</dbReference>
<gene>
    <name evidence="9" type="primary">LOC108047646</name>
    <name evidence="7" type="synonym">108047646</name>
</gene>
<dbReference type="OrthoDB" id="414826at2759"/>
<comment type="similarity">
    <text evidence="2">Belongs to the CRISP family.</text>
</comment>
<keyword evidence="3" id="KW-0964">Secreted</keyword>
<evidence type="ECO:0000256" key="2">
    <source>
        <dbReference type="ARBA" id="ARBA00009923"/>
    </source>
</evidence>
<dbReference type="Gene3D" id="3.40.33.10">
    <property type="entry name" value="CAP"/>
    <property type="match status" value="1"/>
</dbReference>
<dbReference type="InterPro" id="IPR035940">
    <property type="entry name" value="CAP_sf"/>
</dbReference>
<dbReference type="InterPro" id="IPR001283">
    <property type="entry name" value="CRISP-related"/>
</dbReference>
<evidence type="ECO:0000313" key="7">
    <source>
        <dbReference type="EnsemblMetazoa" id="XP_016983419.1"/>
    </source>
</evidence>
<proteinExistence type="inferred from homology"/>
<dbReference type="PIRSF" id="PIRSF038921">
    <property type="entry name" value="P14a"/>
    <property type="match status" value="1"/>
</dbReference>
<feature type="domain" description="SCP" evidence="6">
    <location>
        <begin position="61"/>
        <end position="224"/>
    </location>
</feature>
<dbReference type="GO" id="GO:0005576">
    <property type="term" value="C:extracellular region"/>
    <property type="evidence" value="ECO:0007669"/>
    <property type="project" value="UniProtKB-SubCell"/>
</dbReference>
<comment type="subcellular location">
    <subcellularLocation>
        <location evidence="1">Secreted</location>
    </subcellularLocation>
</comment>
<dbReference type="RefSeq" id="XP_016983419.1">
    <property type="nucleotide sequence ID" value="XM_017127930.1"/>
</dbReference>